<dbReference type="Pfam" id="PF06841">
    <property type="entry name" value="Phage_T4_gp19"/>
    <property type="match status" value="1"/>
</dbReference>
<dbReference type="NCBIfam" id="TIGR02241">
    <property type="entry name" value="conserved hypothetical phage tail region protein"/>
    <property type="match status" value="1"/>
</dbReference>
<evidence type="ECO:0000313" key="1">
    <source>
        <dbReference type="EMBL" id="RPD38906.1"/>
    </source>
</evidence>
<sequence length="170" mass="19143">MSAFDTPQVGFHFLVLFEILPQFPNDVRFQEVSGLSVDIEMETKPEGGEHRFVHNLPVRTKYSDVTLKRGKFLGSGILHWARQAIDEFKFKPSNVMISLMNADHVPLYNWYLINAIPKKLEISGINAGSNEIVVETLVLSYQYFKYYDPVSVALDLAAGFTASVDIGISI</sequence>
<dbReference type="PANTHER" id="PTHR38009">
    <property type="entry name" value="CONSERVED HYPOTHETICAL PHAGE TAIL PROTEIN"/>
    <property type="match status" value="1"/>
</dbReference>
<accession>A0A3N4MB02</accession>
<dbReference type="InterPro" id="IPR011747">
    <property type="entry name" value="CHP02241"/>
</dbReference>
<dbReference type="GO" id="GO:0005198">
    <property type="term" value="F:structural molecule activity"/>
    <property type="evidence" value="ECO:0007669"/>
    <property type="project" value="InterPro"/>
</dbReference>
<dbReference type="PANTHER" id="PTHR38009:SF1">
    <property type="entry name" value="CONSERVED HYPOTHETICAL PHAGE TAIL PROTEIN"/>
    <property type="match status" value="1"/>
</dbReference>
<name>A0A3N4MB02_9BACT</name>
<evidence type="ECO:0000313" key="2">
    <source>
        <dbReference type="Proteomes" id="UP000279089"/>
    </source>
</evidence>
<dbReference type="Proteomes" id="UP000279089">
    <property type="component" value="Unassembled WGS sequence"/>
</dbReference>
<dbReference type="OrthoDB" id="9799891at2"/>
<gene>
    <name evidence="1" type="ORF">EG028_22415</name>
</gene>
<protein>
    <submittedName>
        <fullName evidence="1">Phage tail protein</fullName>
    </submittedName>
</protein>
<reference evidence="2" key="1">
    <citation type="submission" date="2018-11" db="EMBL/GenBank/DDBJ databases">
        <title>Chitinophaga lutea sp.nov., isolate from arsenic contaminated soil.</title>
        <authorList>
            <person name="Zong Y."/>
        </authorList>
    </citation>
    <scope>NUCLEOTIDE SEQUENCE [LARGE SCALE GENOMIC DNA]</scope>
    <source>
        <strain evidence="2">YLT18</strain>
    </source>
</reference>
<dbReference type="RefSeq" id="WP_120518544.1">
    <property type="nucleotide sequence ID" value="NZ_QXZY01000013.1"/>
</dbReference>
<organism evidence="1 2">
    <name type="scientific">Chitinophaga barathri</name>
    <dbReference type="NCBI Taxonomy" id="1647451"/>
    <lineage>
        <taxon>Bacteria</taxon>
        <taxon>Pseudomonadati</taxon>
        <taxon>Bacteroidota</taxon>
        <taxon>Chitinophagia</taxon>
        <taxon>Chitinophagales</taxon>
        <taxon>Chitinophagaceae</taxon>
        <taxon>Chitinophaga</taxon>
    </lineage>
</organism>
<proteinExistence type="predicted"/>
<dbReference type="EMBL" id="RMBX01000013">
    <property type="protein sequence ID" value="RPD38906.1"/>
    <property type="molecule type" value="Genomic_DNA"/>
</dbReference>
<keyword evidence="2" id="KW-1185">Reference proteome</keyword>
<dbReference type="AlphaFoldDB" id="A0A3N4MB02"/>
<comment type="caution">
    <text evidence="1">The sequence shown here is derived from an EMBL/GenBank/DDBJ whole genome shotgun (WGS) entry which is preliminary data.</text>
</comment>
<dbReference type="InterPro" id="IPR010667">
    <property type="entry name" value="Phage_T4_Gp19"/>
</dbReference>